<dbReference type="InterPro" id="IPR052898">
    <property type="entry name" value="ACAD10-like"/>
</dbReference>
<dbReference type="RefSeq" id="WP_129069247.1">
    <property type="nucleotide sequence ID" value="NZ_RDFA01000004.1"/>
</dbReference>
<dbReference type="Gene3D" id="3.30.200.20">
    <property type="entry name" value="Phosphorylase Kinase, domain 1"/>
    <property type="match status" value="1"/>
</dbReference>
<name>A0A498KV89_9EURY</name>
<evidence type="ECO:0000313" key="3">
    <source>
        <dbReference type="Proteomes" id="UP000289691"/>
    </source>
</evidence>
<dbReference type="GO" id="GO:0016740">
    <property type="term" value="F:transferase activity"/>
    <property type="evidence" value="ECO:0007669"/>
    <property type="project" value="UniProtKB-KW"/>
</dbReference>
<dbReference type="OrthoDB" id="350437at2157"/>
<feature type="domain" description="Aminoglycoside phosphotransferase" evidence="1">
    <location>
        <begin position="36"/>
        <end position="259"/>
    </location>
</feature>
<sequence>MTETAGGASRYLDTEGVYRRVAERLGRAETWSLSHHDAGLGNETLFLGWGSRRFVLRRPPLSETTRASHDVRREYRVLSALDWTDVPTPRPVLVCDDESVAGAPFAVQQRVSGDVLRHGEPVEYATPDYRETVAEELVDTLSAIHAVDLDEVELTDLGYPDLSARIETWRARFDRYRAETDREVPGVDAVADWLAANVPASGERTLIHGDYTLANVAFSRSTPPELVGVLDWERAGAGDPLVDLGRLTAFWFENESERAGLPAVVVPGFTTREGFPSRSALVDRYESATGRPFTDERFYRALAVYEQAAVCEGYYLRHLGGESDRPAFAAMADAVPALLERAQRIVEGEERGL</sequence>
<evidence type="ECO:0000313" key="2">
    <source>
        <dbReference type="EMBL" id="RXK48408.1"/>
    </source>
</evidence>
<comment type="caution">
    <text evidence="2">The sequence shown here is derived from an EMBL/GenBank/DDBJ whole genome shotgun (WGS) entry which is preliminary data.</text>
</comment>
<dbReference type="EMBL" id="RDFA01000004">
    <property type="protein sequence ID" value="RXK48408.1"/>
    <property type="molecule type" value="Genomic_DNA"/>
</dbReference>
<protein>
    <submittedName>
        <fullName evidence="2">Phosphotransferase family protein</fullName>
    </submittedName>
</protein>
<dbReference type="InterPro" id="IPR002575">
    <property type="entry name" value="Aminoglycoside_PTrfase"/>
</dbReference>
<dbReference type="Proteomes" id="UP000289691">
    <property type="component" value="Unassembled WGS sequence"/>
</dbReference>
<dbReference type="InterPro" id="IPR011009">
    <property type="entry name" value="Kinase-like_dom_sf"/>
</dbReference>
<dbReference type="SUPFAM" id="SSF56112">
    <property type="entry name" value="Protein kinase-like (PK-like)"/>
    <property type="match status" value="1"/>
</dbReference>
<keyword evidence="3" id="KW-1185">Reference proteome</keyword>
<dbReference type="AlphaFoldDB" id="A0A498KV89"/>
<keyword evidence="2" id="KW-0808">Transferase</keyword>
<dbReference type="CDD" id="cd05154">
    <property type="entry name" value="ACAD10_11_N-like"/>
    <property type="match status" value="1"/>
</dbReference>
<accession>A0A498KV89</accession>
<gene>
    <name evidence="2" type="ORF">EAF64_12065</name>
</gene>
<evidence type="ECO:0000259" key="1">
    <source>
        <dbReference type="Pfam" id="PF01636"/>
    </source>
</evidence>
<dbReference type="PANTHER" id="PTHR47829:SF1">
    <property type="entry name" value="HAD FAMILY PHOSPHATASE"/>
    <property type="match status" value="1"/>
</dbReference>
<reference evidence="2 3" key="1">
    <citation type="submission" date="2019-01" db="EMBL/GenBank/DDBJ databases">
        <title>Halorientalis sp. F13-25 a new haloarchaeum isolated from hypersaline water.</title>
        <authorList>
            <person name="Ana D.-V."/>
            <person name="Cristina S.-P."/>
            <person name="Antonio V."/>
        </authorList>
    </citation>
    <scope>NUCLEOTIDE SEQUENCE [LARGE SCALE GENOMIC DNA]</scope>
    <source>
        <strain evidence="2 3">F13-25</strain>
    </source>
</reference>
<proteinExistence type="predicted"/>
<dbReference type="Pfam" id="PF01636">
    <property type="entry name" value="APH"/>
    <property type="match status" value="1"/>
</dbReference>
<dbReference type="PANTHER" id="PTHR47829">
    <property type="entry name" value="HYDROLASE, PUTATIVE (AFU_ORTHOLOGUE AFUA_1G12880)-RELATED"/>
    <property type="match status" value="1"/>
</dbReference>
<dbReference type="Gene3D" id="3.90.1200.10">
    <property type="match status" value="1"/>
</dbReference>
<organism evidence="2 3">
    <name type="scientific">Halorientalis pallida</name>
    <dbReference type="NCBI Taxonomy" id="2479928"/>
    <lineage>
        <taxon>Archaea</taxon>
        <taxon>Methanobacteriati</taxon>
        <taxon>Methanobacteriota</taxon>
        <taxon>Stenosarchaea group</taxon>
        <taxon>Halobacteria</taxon>
        <taxon>Halobacteriales</taxon>
        <taxon>Haloarculaceae</taxon>
        <taxon>Halorientalis</taxon>
    </lineage>
</organism>
<dbReference type="InterPro" id="IPR041726">
    <property type="entry name" value="ACAD10_11_N"/>
</dbReference>